<proteinExistence type="predicted"/>
<dbReference type="Pfam" id="PF09623">
    <property type="entry name" value="Cas_NE0113"/>
    <property type="match status" value="1"/>
</dbReference>
<dbReference type="PATRIC" id="fig|765913.3.peg.1153"/>
<name>G2DYL0_9GAMM</name>
<dbReference type="STRING" id="765913.ThidrDRAFT_1122"/>
<keyword evidence="3" id="KW-1185">Reference proteome</keyword>
<evidence type="ECO:0000259" key="1">
    <source>
        <dbReference type="Pfam" id="PF09623"/>
    </source>
</evidence>
<reference evidence="2 3" key="1">
    <citation type="submission" date="2011-06" db="EMBL/GenBank/DDBJ databases">
        <title>The draft genome of Thiorhodococcus drewsii AZ1.</title>
        <authorList>
            <consortium name="US DOE Joint Genome Institute (JGI-PGF)"/>
            <person name="Lucas S."/>
            <person name="Han J."/>
            <person name="Lapidus A."/>
            <person name="Cheng J.-F."/>
            <person name="Goodwin L."/>
            <person name="Pitluck S."/>
            <person name="Peters L."/>
            <person name="Land M.L."/>
            <person name="Hauser L."/>
            <person name="Vogl K."/>
            <person name="Liu Z."/>
            <person name="Imhoff J."/>
            <person name="Thiel V."/>
            <person name="Frigaard N.-U."/>
            <person name="Bryant D.A."/>
            <person name="Woyke T.J."/>
        </authorList>
    </citation>
    <scope>NUCLEOTIDE SEQUENCE [LARGE SCALE GENOMIC DNA]</scope>
    <source>
        <strain evidence="2 3">AZ1</strain>
    </source>
</reference>
<protein>
    <submittedName>
        <fullName evidence="2">CRISPR-associated protein, NE0113 family</fullName>
    </submittedName>
</protein>
<dbReference type="InterPro" id="IPR013413">
    <property type="entry name" value="CRISPR-assoc_prot_NE0113"/>
</dbReference>
<organism evidence="2 3">
    <name type="scientific">Thiorhodococcus drewsii AZ1</name>
    <dbReference type="NCBI Taxonomy" id="765913"/>
    <lineage>
        <taxon>Bacteria</taxon>
        <taxon>Pseudomonadati</taxon>
        <taxon>Pseudomonadota</taxon>
        <taxon>Gammaproteobacteria</taxon>
        <taxon>Chromatiales</taxon>
        <taxon>Chromatiaceae</taxon>
        <taxon>Thiorhodococcus</taxon>
    </lineage>
</organism>
<gene>
    <name evidence="2" type="ORF">ThidrDRAFT_1122</name>
</gene>
<dbReference type="AlphaFoldDB" id="G2DYL0"/>
<dbReference type="NCBIfam" id="TIGR02584">
    <property type="entry name" value="cas_NE0113"/>
    <property type="match status" value="1"/>
</dbReference>
<dbReference type="Proteomes" id="UP000004200">
    <property type="component" value="Unassembled WGS sequence"/>
</dbReference>
<evidence type="ECO:0000313" key="3">
    <source>
        <dbReference type="Proteomes" id="UP000004200"/>
    </source>
</evidence>
<evidence type="ECO:0000313" key="2">
    <source>
        <dbReference type="EMBL" id="EGV32637.1"/>
    </source>
</evidence>
<dbReference type="eggNOG" id="COG0745">
    <property type="taxonomic scope" value="Bacteria"/>
</dbReference>
<dbReference type="CDD" id="cd09741">
    <property type="entry name" value="Csx1_III-U"/>
    <property type="match status" value="1"/>
</dbReference>
<feature type="domain" description="CRISPR system ring nuclease SSO2081-like" evidence="1">
    <location>
        <begin position="30"/>
        <end position="227"/>
    </location>
</feature>
<dbReference type="EMBL" id="AFWT01000006">
    <property type="protein sequence ID" value="EGV32637.1"/>
    <property type="molecule type" value="Genomic_DNA"/>
</dbReference>
<accession>G2DYL0</accession>
<sequence>MMQEQIEHRASANESYCYPRRILLAVTGLSPQIVTETLYALWRSNPGTLPTEVHLITTATGADHARLNLLSPAIGWLERLRREYDLPPIRFAPSHIHVIPGRDGERLDDIRTPDENVCAADFITDLVRRLTAQEDSALHVSIAGGRKSMGYFVGYALSLFGRPQDRLSHVLVSAPFESHPEFYYPTLTEHPIHVGPEGKKIAYDCRTAKVDLAWIPFVRLRSAHHRPLVEGNARFSDCVSAVQEALAEHELILDLQGKRICAGGQIIRLPPTELAFLSWFARRAQAGLPPLPGITFKDPEGRGADYRAQFIAELERIDPLLDEDSRTLRAAGLRDGMLPDYFNTKNSTLNRMLRDKVGALAARPYLVLQEPDGSGYALALPPEAIRYAPLPTAKPQRSR</sequence>
<comment type="caution">
    <text evidence="2">The sequence shown here is derived from an EMBL/GenBank/DDBJ whole genome shotgun (WGS) entry which is preliminary data.</text>
</comment>
<dbReference type="InterPro" id="IPR019092">
    <property type="entry name" value="SSO2081-like_dom"/>
</dbReference>